<evidence type="ECO:0000313" key="2">
    <source>
        <dbReference type="Proteomes" id="UP000005952"/>
    </source>
</evidence>
<name>N0BBC7_9HYPH</name>
<dbReference type="Proteomes" id="UP000005952">
    <property type="component" value="Chromosome"/>
</dbReference>
<keyword evidence="2" id="KW-1185">Reference proteome</keyword>
<proteinExistence type="predicted"/>
<dbReference type="STRING" id="670307.HYPDE_28728"/>
<dbReference type="EMBL" id="CP005587">
    <property type="protein sequence ID" value="AGK57425.1"/>
    <property type="molecule type" value="Genomic_DNA"/>
</dbReference>
<protein>
    <submittedName>
        <fullName evidence="1">Uncharacterized protein</fullName>
    </submittedName>
</protein>
<accession>N0BBC7</accession>
<dbReference type="HOGENOM" id="CLU_2861701_0_0_5"/>
<gene>
    <name evidence="1" type="ORF">HYPDE_28728</name>
</gene>
<organism evidence="1 2">
    <name type="scientific">Hyphomicrobium denitrificans 1NES1</name>
    <dbReference type="NCBI Taxonomy" id="670307"/>
    <lineage>
        <taxon>Bacteria</taxon>
        <taxon>Pseudomonadati</taxon>
        <taxon>Pseudomonadota</taxon>
        <taxon>Alphaproteobacteria</taxon>
        <taxon>Hyphomicrobiales</taxon>
        <taxon>Hyphomicrobiaceae</taxon>
        <taxon>Hyphomicrobium</taxon>
    </lineage>
</organism>
<sequence length="64" mass="7099">MGALAYDSGFPAARVPDALCKRQDTCAIEGFRDVCGRSMLPVINGAQMAGKVRSERLKRAWRNW</sequence>
<reference evidence="1 2" key="1">
    <citation type="journal article" date="2013" name="Genome Announc.">
        <title>Genome sequences for three denitrifying bacterial strains isolated from a uranium- and nitrate-contaminated subsurface environment.</title>
        <authorList>
            <person name="Venkatramanan R."/>
            <person name="Prakash O."/>
            <person name="Woyke T."/>
            <person name="Chain P."/>
            <person name="Goodwin L.A."/>
            <person name="Watson D."/>
            <person name="Brooks S."/>
            <person name="Kostka J.E."/>
            <person name="Green S.J."/>
        </authorList>
    </citation>
    <scope>NUCLEOTIDE SEQUENCE [LARGE SCALE GENOMIC DNA]</scope>
    <source>
        <strain evidence="1 2">1NES1</strain>
    </source>
</reference>
<evidence type="ECO:0000313" key="1">
    <source>
        <dbReference type="EMBL" id="AGK57425.1"/>
    </source>
</evidence>
<dbReference type="KEGG" id="hdt:HYPDE_28728"/>
<dbReference type="AlphaFoldDB" id="N0BBC7"/>